<evidence type="ECO:0000313" key="1">
    <source>
        <dbReference type="EMBL" id="CAE8630350.1"/>
    </source>
</evidence>
<dbReference type="Proteomes" id="UP000626109">
    <property type="component" value="Unassembled WGS sequence"/>
</dbReference>
<protein>
    <submittedName>
        <fullName evidence="1">Uncharacterized protein</fullName>
    </submittedName>
</protein>
<dbReference type="AlphaFoldDB" id="A0A813GYI0"/>
<comment type="caution">
    <text evidence="1">The sequence shown here is derived from an EMBL/GenBank/DDBJ whole genome shotgun (WGS) entry which is preliminary data.</text>
</comment>
<feature type="non-terminal residue" evidence="1">
    <location>
        <position position="365"/>
    </location>
</feature>
<accession>A0A813GYI0</accession>
<gene>
    <name evidence="1" type="ORF">PGLA2088_LOCUS959</name>
</gene>
<organism evidence="1 2">
    <name type="scientific">Polarella glacialis</name>
    <name type="common">Dinoflagellate</name>
    <dbReference type="NCBI Taxonomy" id="89957"/>
    <lineage>
        <taxon>Eukaryota</taxon>
        <taxon>Sar</taxon>
        <taxon>Alveolata</taxon>
        <taxon>Dinophyceae</taxon>
        <taxon>Suessiales</taxon>
        <taxon>Suessiaceae</taxon>
        <taxon>Polarella</taxon>
    </lineage>
</organism>
<name>A0A813GYI0_POLGL</name>
<proteinExistence type="predicted"/>
<dbReference type="EMBL" id="CAJNNW010000706">
    <property type="protein sequence ID" value="CAE8630350.1"/>
    <property type="molecule type" value="Genomic_DNA"/>
</dbReference>
<evidence type="ECO:0000313" key="2">
    <source>
        <dbReference type="Proteomes" id="UP000626109"/>
    </source>
</evidence>
<sequence>MECVAQEGSLQGKQKMTQEELTAYLAAIQPPSSVMPEQRAPTPDMDNYIAQNLGFFENLQSSYASLKAQISAVEAEVETKTAGCAEVEVVFDDKCCFWKTEVENAKSNHLNCRTETGTLYPVQCYLKMPLDGTTQEKLKDCNDAEHTSHVLDIAEPQMPELSQRFWTAFALQEAARYALRPHRRSTTKLHLVRIVLLVKQLNLRMNARWLDPKSKGRSEPLVPTPDMDNYIAQNLGFFENLQSSYASLKAQISAVEAEVETKTAGCAETLKTAHSNADCRRTDLAALLKVQRYLKMPLDGTTQEKLKECNDAEHTSHVLDIAEPQLPELSQRFWTTFALQEAARYALRPHRRSTTKLHLVRIVLL</sequence>
<reference evidence="1" key="1">
    <citation type="submission" date="2021-02" db="EMBL/GenBank/DDBJ databases">
        <authorList>
            <person name="Dougan E. K."/>
            <person name="Rhodes N."/>
            <person name="Thang M."/>
            <person name="Chan C."/>
        </authorList>
    </citation>
    <scope>NUCLEOTIDE SEQUENCE</scope>
</reference>